<protein>
    <recommendedName>
        <fullName evidence="1">Serine-threonine/tyrosine-protein kinase catalytic domain-containing protein</fullName>
    </recommendedName>
</protein>
<dbReference type="GO" id="GO:0004714">
    <property type="term" value="F:transmembrane receptor protein tyrosine kinase activity"/>
    <property type="evidence" value="ECO:0007669"/>
    <property type="project" value="TreeGrafter"/>
</dbReference>
<gene>
    <name evidence="2" type="ORF">NQ314_019216</name>
</gene>
<dbReference type="EMBL" id="JANEYF010005422">
    <property type="protein sequence ID" value="KAJ8928265.1"/>
    <property type="molecule type" value="Genomic_DNA"/>
</dbReference>
<reference evidence="2" key="1">
    <citation type="journal article" date="2023" name="Insect Mol. Biol.">
        <title>Genome sequencing provides insights into the evolution of gene families encoding plant cell wall-degrading enzymes in longhorned beetles.</title>
        <authorList>
            <person name="Shin N.R."/>
            <person name="Okamura Y."/>
            <person name="Kirsch R."/>
            <person name="Pauchet Y."/>
        </authorList>
    </citation>
    <scope>NUCLEOTIDE SEQUENCE</scope>
    <source>
        <strain evidence="2">RBIC_L_NR</strain>
    </source>
</reference>
<evidence type="ECO:0000259" key="1">
    <source>
        <dbReference type="Pfam" id="PF07714"/>
    </source>
</evidence>
<name>A0AAV8WQ71_9CUCU</name>
<dbReference type="InterPro" id="IPR001245">
    <property type="entry name" value="Ser-Thr/Tyr_kinase_cat_dom"/>
</dbReference>
<evidence type="ECO:0000313" key="2">
    <source>
        <dbReference type="EMBL" id="KAJ8928265.1"/>
    </source>
</evidence>
<dbReference type="PANTHER" id="PTHR24416:SF594">
    <property type="entry name" value="PROTEIN KINASE DOMAIN-CONTAINING PROTEIN"/>
    <property type="match status" value="1"/>
</dbReference>
<dbReference type="GO" id="GO:0007169">
    <property type="term" value="P:cell surface receptor protein tyrosine kinase signaling pathway"/>
    <property type="evidence" value="ECO:0007669"/>
    <property type="project" value="TreeGrafter"/>
</dbReference>
<dbReference type="Proteomes" id="UP001162156">
    <property type="component" value="Unassembled WGS sequence"/>
</dbReference>
<accession>A0AAV8WQ71</accession>
<organism evidence="2 3">
    <name type="scientific">Rhamnusium bicolor</name>
    <dbReference type="NCBI Taxonomy" id="1586634"/>
    <lineage>
        <taxon>Eukaryota</taxon>
        <taxon>Metazoa</taxon>
        <taxon>Ecdysozoa</taxon>
        <taxon>Arthropoda</taxon>
        <taxon>Hexapoda</taxon>
        <taxon>Insecta</taxon>
        <taxon>Pterygota</taxon>
        <taxon>Neoptera</taxon>
        <taxon>Endopterygota</taxon>
        <taxon>Coleoptera</taxon>
        <taxon>Polyphaga</taxon>
        <taxon>Cucujiformia</taxon>
        <taxon>Chrysomeloidea</taxon>
        <taxon>Cerambycidae</taxon>
        <taxon>Lepturinae</taxon>
        <taxon>Rhagiini</taxon>
        <taxon>Rhamnusium</taxon>
    </lineage>
</organism>
<evidence type="ECO:0000313" key="3">
    <source>
        <dbReference type="Proteomes" id="UP001162156"/>
    </source>
</evidence>
<dbReference type="PANTHER" id="PTHR24416">
    <property type="entry name" value="TYROSINE-PROTEIN KINASE RECEPTOR"/>
    <property type="match status" value="1"/>
</dbReference>
<dbReference type="GO" id="GO:0043235">
    <property type="term" value="C:receptor complex"/>
    <property type="evidence" value="ECO:0007669"/>
    <property type="project" value="TreeGrafter"/>
</dbReference>
<comment type="caution">
    <text evidence="2">The sequence shown here is derived from an EMBL/GenBank/DDBJ whole genome shotgun (WGS) entry which is preliminary data.</text>
</comment>
<dbReference type="SUPFAM" id="SSF56112">
    <property type="entry name" value="Protein kinase-like (PK-like)"/>
    <property type="match status" value="1"/>
</dbReference>
<sequence length="87" mass="10276">MSGAFPYENVPNELIVKELRSGRRLPRPEICTDELFALMQRCWMENPKDRPSFKDLVEYFNVKKIHVYVDFSQVNPKYVLPPTDPKC</sequence>
<dbReference type="InterPro" id="IPR011009">
    <property type="entry name" value="Kinase-like_dom_sf"/>
</dbReference>
<dbReference type="InterPro" id="IPR050122">
    <property type="entry name" value="RTK"/>
</dbReference>
<dbReference type="Gene3D" id="1.10.510.10">
    <property type="entry name" value="Transferase(Phosphotransferase) domain 1"/>
    <property type="match status" value="1"/>
</dbReference>
<proteinExistence type="predicted"/>
<feature type="domain" description="Serine-threonine/tyrosine-protein kinase catalytic" evidence="1">
    <location>
        <begin position="3"/>
        <end position="59"/>
    </location>
</feature>
<dbReference type="Pfam" id="PF07714">
    <property type="entry name" value="PK_Tyr_Ser-Thr"/>
    <property type="match status" value="1"/>
</dbReference>
<dbReference type="AlphaFoldDB" id="A0AAV8WQ71"/>
<keyword evidence="3" id="KW-1185">Reference proteome</keyword>
<dbReference type="GO" id="GO:0005886">
    <property type="term" value="C:plasma membrane"/>
    <property type="evidence" value="ECO:0007669"/>
    <property type="project" value="TreeGrafter"/>
</dbReference>